<dbReference type="Proteomes" id="UP000179807">
    <property type="component" value="Unassembled WGS sequence"/>
</dbReference>
<dbReference type="PROSITE" id="PS50011">
    <property type="entry name" value="PROTEIN_KINASE_DOM"/>
    <property type="match status" value="1"/>
</dbReference>
<evidence type="ECO:0000259" key="7">
    <source>
        <dbReference type="PROSITE" id="PS50011"/>
    </source>
</evidence>
<feature type="binding site" evidence="4">
    <location>
        <position position="42"/>
    </location>
    <ligand>
        <name>ATP</name>
        <dbReference type="ChEBI" id="CHEBI:30616"/>
    </ligand>
</feature>
<dbReference type="OrthoDB" id="5979581at2759"/>
<dbReference type="GeneID" id="94848822"/>
<dbReference type="PANTHER" id="PTHR11909">
    <property type="entry name" value="CASEIN KINASE-RELATED"/>
    <property type="match status" value="1"/>
</dbReference>
<dbReference type="PROSITE" id="PS00107">
    <property type="entry name" value="PROTEIN_KINASE_ATP"/>
    <property type="match status" value="1"/>
</dbReference>
<comment type="caution">
    <text evidence="8">The sequence shown here is derived from an EMBL/GenBank/DDBJ whole genome shotgun (WGS) entry which is preliminary data.</text>
</comment>
<dbReference type="EMBL" id="MLAK01000151">
    <property type="protein sequence ID" value="OHT16072.1"/>
    <property type="molecule type" value="Genomic_DNA"/>
</dbReference>
<comment type="similarity">
    <text evidence="5">Belongs to the protein kinase superfamily.</text>
</comment>
<dbReference type="Gene3D" id="1.10.510.10">
    <property type="entry name" value="Transferase(Phosphotransferase) domain 1"/>
    <property type="match status" value="1"/>
</dbReference>
<feature type="region of interest" description="Disordered" evidence="6">
    <location>
        <begin position="333"/>
        <end position="366"/>
    </location>
</feature>
<dbReference type="PROSITE" id="PS00108">
    <property type="entry name" value="PROTEIN_KINASE_ST"/>
    <property type="match status" value="1"/>
</dbReference>
<evidence type="ECO:0000256" key="4">
    <source>
        <dbReference type="PROSITE-ProRule" id="PRU10141"/>
    </source>
</evidence>
<evidence type="ECO:0000256" key="2">
    <source>
        <dbReference type="ARBA" id="ARBA00022741"/>
    </source>
</evidence>
<keyword evidence="3 4" id="KW-0067">ATP-binding</keyword>
<dbReference type="SMART" id="SM00220">
    <property type="entry name" value="S_TKc"/>
    <property type="match status" value="1"/>
</dbReference>
<proteinExistence type="inferred from homology"/>
<dbReference type="VEuPathDB" id="TrichDB:TRFO_42072"/>
<feature type="compositionally biased region" description="Gly residues" evidence="6">
    <location>
        <begin position="340"/>
        <end position="365"/>
    </location>
</feature>
<keyword evidence="8" id="KW-0418">Kinase</keyword>
<evidence type="ECO:0000256" key="6">
    <source>
        <dbReference type="SAM" id="MobiDB-lite"/>
    </source>
</evidence>
<evidence type="ECO:0000313" key="9">
    <source>
        <dbReference type="Proteomes" id="UP000179807"/>
    </source>
</evidence>
<evidence type="ECO:0000256" key="3">
    <source>
        <dbReference type="ARBA" id="ARBA00022840"/>
    </source>
</evidence>
<evidence type="ECO:0000256" key="5">
    <source>
        <dbReference type="RuleBase" id="RU000304"/>
    </source>
</evidence>
<dbReference type="SUPFAM" id="SSF56112">
    <property type="entry name" value="Protein kinase-like (PK-like)"/>
    <property type="match status" value="1"/>
</dbReference>
<evidence type="ECO:0000256" key="1">
    <source>
        <dbReference type="ARBA" id="ARBA00012513"/>
    </source>
</evidence>
<keyword evidence="9" id="KW-1185">Reference proteome</keyword>
<reference evidence="8" key="1">
    <citation type="submission" date="2016-10" db="EMBL/GenBank/DDBJ databases">
        <authorList>
            <person name="Benchimol M."/>
            <person name="Almeida L.G."/>
            <person name="Vasconcelos A.T."/>
            <person name="Perreira-Neves A."/>
            <person name="Rosa I.A."/>
            <person name="Tasca T."/>
            <person name="Bogo M.R."/>
            <person name="de Souza W."/>
        </authorList>
    </citation>
    <scope>NUCLEOTIDE SEQUENCE [LARGE SCALE GENOMIC DNA]</scope>
    <source>
        <strain evidence="8">K</strain>
    </source>
</reference>
<dbReference type="GO" id="GO:0005524">
    <property type="term" value="F:ATP binding"/>
    <property type="evidence" value="ECO:0007669"/>
    <property type="project" value="UniProtKB-UniRule"/>
</dbReference>
<organism evidence="8 9">
    <name type="scientific">Tritrichomonas foetus</name>
    <dbReference type="NCBI Taxonomy" id="1144522"/>
    <lineage>
        <taxon>Eukaryota</taxon>
        <taxon>Metamonada</taxon>
        <taxon>Parabasalia</taxon>
        <taxon>Tritrichomonadida</taxon>
        <taxon>Tritrichomonadidae</taxon>
        <taxon>Tritrichomonas</taxon>
    </lineage>
</organism>
<accession>A0A1J4KYX2</accession>
<dbReference type="EC" id="2.7.11.1" evidence="1"/>
<sequence length="371" mass="39622">MDKLKPGFRFLNYRLDTCIGKGAFGAVWSATQEGTNQKVAIKYEFPTVSKSIIAEEAEIAKAVSSSGTFPRFYGSGVEQGLSYLIMELLSNSLRIFQENHTSGIVPLDKVGNLGIAMLRAIQNFHNCGFVHRDIKPSNFVFRGAVNGSGDGDLCLIDFGLAKRWRSPDGEVFKARENVGFRGTSRYASVNSHEGSDLGRRDDLWSLFYVLIELCAPPLPWKSQTDKDAVAQIKMRSLDKLCIGLPSQFQEFAEHLQTLRFADEPDYDLLADKLQAVIEGAEAASDFGVCLSEQYSSMALIVAPNSGSIIGSSSAVEGSWSDAPVVAPVKRVPEAREENEGAGGGAGGGGGGGGDRGASGDGGESGGCCLLL</sequence>
<evidence type="ECO:0000313" key="8">
    <source>
        <dbReference type="EMBL" id="OHT16072.1"/>
    </source>
</evidence>
<name>A0A1J4KYX2_9EUKA</name>
<keyword evidence="8" id="KW-0808">Transferase</keyword>
<dbReference type="InterPro" id="IPR017441">
    <property type="entry name" value="Protein_kinase_ATP_BS"/>
</dbReference>
<dbReference type="Pfam" id="PF00069">
    <property type="entry name" value="Pkinase"/>
    <property type="match status" value="1"/>
</dbReference>
<dbReference type="RefSeq" id="XP_068369208.1">
    <property type="nucleotide sequence ID" value="XM_068514118.1"/>
</dbReference>
<protein>
    <recommendedName>
        <fullName evidence="1">non-specific serine/threonine protein kinase</fullName>
        <ecNumber evidence="1">2.7.11.1</ecNumber>
    </recommendedName>
</protein>
<keyword evidence="2 4" id="KW-0547">Nucleotide-binding</keyword>
<dbReference type="GO" id="GO:0004674">
    <property type="term" value="F:protein serine/threonine kinase activity"/>
    <property type="evidence" value="ECO:0007669"/>
    <property type="project" value="UniProtKB-KW"/>
</dbReference>
<dbReference type="InterPro" id="IPR008271">
    <property type="entry name" value="Ser/Thr_kinase_AS"/>
</dbReference>
<feature type="domain" description="Protein kinase" evidence="7">
    <location>
        <begin position="13"/>
        <end position="277"/>
    </location>
</feature>
<dbReference type="InterPro" id="IPR011009">
    <property type="entry name" value="Kinase-like_dom_sf"/>
</dbReference>
<dbReference type="InterPro" id="IPR050235">
    <property type="entry name" value="CK1_Ser-Thr_kinase"/>
</dbReference>
<keyword evidence="5" id="KW-0723">Serine/threonine-protein kinase</keyword>
<dbReference type="AlphaFoldDB" id="A0A1J4KYX2"/>
<gene>
    <name evidence="8" type="ORF">TRFO_42072</name>
</gene>
<dbReference type="InterPro" id="IPR000719">
    <property type="entry name" value="Prot_kinase_dom"/>
</dbReference>